<dbReference type="InterPro" id="IPR035914">
    <property type="entry name" value="Sperma_CUB_dom_sf"/>
</dbReference>
<dbReference type="SMART" id="SM00042">
    <property type="entry name" value="CUB"/>
    <property type="match status" value="1"/>
</dbReference>
<dbReference type="Proteomes" id="UP000007110">
    <property type="component" value="Unassembled WGS sequence"/>
</dbReference>
<sequence length="308" mass="34490">MNFLTLGMKGYNNLPCKGIQGSKRFHSTCLLRSKVLNSEGLRQWYRESHIEGLQRSEIVHSAGPRKHDKSPYMSKSKAVNSAGEPKPDNFSSYRTEGLHRSKTWQDESLNRSQTLHSECLQTSDELYSNSCNNSTHPSFKGTRGINLVLQNALQALILLISMLLRLAGKYRHVVILIAFLTRAGCTDVHVPINCTSAAVMISPNYPSPYQEDDNKQWFVTAPEGKMILLTFNNFSLGSSGDVKVIEKGSDRKRQRYIGEENTFPPFLSRRNSLLLRFASDGSPTGNGFNISASCFELSGMDSRTMLIK</sequence>
<reference evidence="7" key="1">
    <citation type="submission" date="2015-02" db="EMBL/GenBank/DDBJ databases">
        <title>Genome sequencing for Strongylocentrotus purpuratus.</title>
        <authorList>
            <person name="Murali S."/>
            <person name="Liu Y."/>
            <person name="Vee V."/>
            <person name="English A."/>
            <person name="Wang M."/>
            <person name="Skinner E."/>
            <person name="Han Y."/>
            <person name="Muzny D.M."/>
            <person name="Worley K.C."/>
            <person name="Gibbs R.A."/>
        </authorList>
    </citation>
    <scope>NUCLEOTIDE SEQUENCE</scope>
</reference>
<protein>
    <recommendedName>
        <fullName evidence="5">CUB domain-containing protein</fullName>
    </recommendedName>
</protein>
<dbReference type="RefSeq" id="XP_030839586.1">
    <property type="nucleotide sequence ID" value="XM_030983726.1"/>
</dbReference>
<comment type="caution">
    <text evidence="3">Lacks conserved residue(s) required for the propagation of feature annotation.</text>
</comment>
<keyword evidence="2" id="KW-1015">Disulfide bond</keyword>
<evidence type="ECO:0000256" key="4">
    <source>
        <dbReference type="SAM" id="MobiDB-lite"/>
    </source>
</evidence>
<proteinExistence type="predicted"/>
<evidence type="ECO:0000259" key="5">
    <source>
        <dbReference type="PROSITE" id="PS01180"/>
    </source>
</evidence>
<name>A0A7M7NRJ5_STRPU</name>
<dbReference type="KEGG" id="spu:115918093"/>
<reference evidence="6" key="2">
    <citation type="submission" date="2021-01" db="UniProtKB">
        <authorList>
            <consortium name="EnsemblMetazoa"/>
        </authorList>
    </citation>
    <scope>IDENTIFICATION</scope>
</reference>
<dbReference type="InParanoid" id="A0A7M7NRJ5"/>
<dbReference type="PANTHER" id="PTHR24251">
    <property type="entry name" value="OVOCHYMASE-RELATED"/>
    <property type="match status" value="1"/>
</dbReference>
<keyword evidence="1" id="KW-0677">Repeat</keyword>
<accession>A0A7M7NRJ5</accession>
<dbReference type="InterPro" id="IPR000859">
    <property type="entry name" value="CUB_dom"/>
</dbReference>
<dbReference type="AlphaFoldDB" id="A0A7M7NRJ5"/>
<dbReference type="GeneID" id="115918093"/>
<keyword evidence="7" id="KW-1185">Reference proteome</keyword>
<dbReference type="EnsemblMetazoa" id="XM_030983726">
    <property type="protein sequence ID" value="XP_030839586"/>
    <property type="gene ID" value="LOC115918093"/>
</dbReference>
<evidence type="ECO:0000256" key="1">
    <source>
        <dbReference type="ARBA" id="ARBA00022737"/>
    </source>
</evidence>
<evidence type="ECO:0000256" key="2">
    <source>
        <dbReference type="ARBA" id="ARBA00023157"/>
    </source>
</evidence>
<feature type="domain" description="CUB" evidence="5">
    <location>
        <begin position="185"/>
        <end position="295"/>
    </location>
</feature>
<evidence type="ECO:0000313" key="7">
    <source>
        <dbReference type="Proteomes" id="UP000007110"/>
    </source>
</evidence>
<dbReference type="Gene3D" id="2.60.120.290">
    <property type="entry name" value="Spermadhesin, CUB domain"/>
    <property type="match status" value="1"/>
</dbReference>
<dbReference type="PROSITE" id="PS01180">
    <property type="entry name" value="CUB"/>
    <property type="match status" value="1"/>
</dbReference>
<evidence type="ECO:0000313" key="6">
    <source>
        <dbReference type="EnsemblMetazoa" id="XP_030839586"/>
    </source>
</evidence>
<evidence type="ECO:0000256" key="3">
    <source>
        <dbReference type="PROSITE-ProRule" id="PRU00059"/>
    </source>
</evidence>
<dbReference type="Pfam" id="PF00431">
    <property type="entry name" value="CUB"/>
    <property type="match status" value="1"/>
</dbReference>
<dbReference type="SUPFAM" id="SSF49854">
    <property type="entry name" value="Spermadhesin, CUB domain"/>
    <property type="match status" value="1"/>
</dbReference>
<dbReference type="OrthoDB" id="6116165at2759"/>
<organism evidence="6 7">
    <name type="scientific">Strongylocentrotus purpuratus</name>
    <name type="common">Purple sea urchin</name>
    <dbReference type="NCBI Taxonomy" id="7668"/>
    <lineage>
        <taxon>Eukaryota</taxon>
        <taxon>Metazoa</taxon>
        <taxon>Echinodermata</taxon>
        <taxon>Eleutherozoa</taxon>
        <taxon>Echinozoa</taxon>
        <taxon>Echinoidea</taxon>
        <taxon>Euechinoidea</taxon>
        <taxon>Echinacea</taxon>
        <taxon>Camarodonta</taxon>
        <taxon>Echinidea</taxon>
        <taxon>Strongylocentrotidae</taxon>
        <taxon>Strongylocentrotus</taxon>
    </lineage>
</organism>
<dbReference type="CDD" id="cd00041">
    <property type="entry name" value="CUB"/>
    <property type="match status" value="1"/>
</dbReference>
<feature type="region of interest" description="Disordered" evidence="4">
    <location>
        <begin position="56"/>
        <end position="94"/>
    </location>
</feature>